<dbReference type="Pfam" id="PF01467">
    <property type="entry name" value="CTP_transf_like"/>
    <property type="match status" value="1"/>
</dbReference>
<comment type="caution">
    <text evidence="4">The sequence shown here is derived from an EMBL/GenBank/DDBJ whole genome shotgun (WGS) entry which is preliminary data.</text>
</comment>
<sequence>MNNKIVAVSGGFDPLHIGHVRLFNEAKKLGDKLVIILNNDNWLAKKKGYAFMKEDERKEIIENLSAVDEVVISSHSENPDDMSVCVELKLIKPDIFANSGDRFADNIPEVAVCQEIGCQLIFNVGQGGKIQSSSWLLKAFNDINEQKK</sequence>
<dbReference type="NCBIfam" id="TIGR00125">
    <property type="entry name" value="cyt_tran_rel"/>
    <property type="match status" value="1"/>
</dbReference>
<dbReference type="GO" id="GO:0016779">
    <property type="term" value="F:nucleotidyltransferase activity"/>
    <property type="evidence" value="ECO:0007669"/>
    <property type="project" value="UniProtKB-KW"/>
</dbReference>
<evidence type="ECO:0000313" key="5">
    <source>
        <dbReference type="Proteomes" id="UP000228689"/>
    </source>
</evidence>
<proteinExistence type="predicted"/>
<dbReference type="InterPro" id="IPR050385">
    <property type="entry name" value="Archaeal_FAD_synthase"/>
</dbReference>
<keyword evidence="1 4" id="KW-0808">Transferase</keyword>
<dbReference type="Gene3D" id="3.40.50.620">
    <property type="entry name" value="HUPs"/>
    <property type="match status" value="1"/>
</dbReference>
<dbReference type="EMBL" id="PFMC01000012">
    <property type="protein sequence ID" value="PIY95347.1"/>
    <property type="molecule type" value="Genomic_DNA"/>
</dbReference>
<name>A0A2M7RFH9_9BACT</name>
<keyword evidence="2" id="KW-0548">Nucleotidyltransferase</keyword>
<feature type="domain" description="Cytidyltransferase-like" evidence="3">
    <location>
        <begin position="9"/>
        <end position="101"/>
    </location>
</feature>
<evidence type="ECO:0000256" key="1">
    <source>
        <dbReference type="ARBA" id="ARBA00022679"/>
    </source>
</evidence>
<evidence type="ECO:0000256" key="2">
    <source>
        <dbReference type="ARBA" id="ARBA00022695"/>
    </source>
</evidence>
<gene>
    <name evidence="4" type="ORF">COY67_00390</name>
</gene>
<dbReference type="AlphaFoldDB" id="A0A2M7RFH9"/>
<evidence type="ECO:0000313" key="4">
    <source>
        <dbReference type="EMBL" id="PIY95347.1"/>
    </source>
</evidence>
<reference evidence="5" key="1">
    <citation type="submission" date="2017-09" db="EMBL/GenBank/DDBJ databases">
        <title>Depth-based differentiation of microbial function through sediment-hosted aquifers and enrichment of novel symbionts in the deep terrestrial subsurface.</title>
        <authorList>
            <person name="Probst A.J."/>
            <person name="Ladd B."/>
            <person name="Jarett J.K."/>
            <person name="Geller-Mcgrath D.E."/>
            <person name="Sieber C.M.K."/>
            <person name="Emerson J.B."/>
            <person name="Anantharaman K."/>
            <person name="Thomas B.C."/>
            <person name="Malmstrom R."/>
            <person name="Stieglmeier M."/>
            <person name="Klingl A."/>
            <person name="Woyke T."/>
            <person name="Ryan C.M."/>
            <person name="Banfield J.F."/>
        </authorList>
    </citation>
    <scope>NUCLEOTIDE SEQUENCE [LARGE SCALE GENOMIC DNA]</scope>
</reference>
<protein>
    <submittedName>
        <fullName evidence="4">Cytidyltransferase</fullName>
    </submittedName>
</protein>
<organism evidence="4 5">
    <name type="scientific">Candidatus Komeilibacteria bacterium CG_4_10_14_0_8_um_filter_37_78</name>
    <dbReference type="NCBI Taxonomy" id="1974471"/>
    <lineage>
        <taxon>Bacteria</taxon>
        <taxon>Candidatus Komeiliibacteriota</taxon>
    </lineage>
</organism>
<dbReference type="Proteomes" id="UP000228689">
    <property type="component" value="Unassembled WGS sequence"/>
</dbReference>
<evidence type="ECO:0000259" key="3">
    <source>
        <dbReference type="Pfam" id="PF01467"/>
    </source>
</evidence>
<dbReference type="InterPro" id="IPR004821">
    <property type="entry name" value="Cyt_trans-like"/>
</dbReference>
<dbReference type="PANTHER" id="PTHR43793:SF1">
    <property type="entry name" value="FAD SYNTHASE"/>
    <property type="match status" value="1"/>
</dbReference>
<accession>A0A2M7RFH9</accession>
<dbReference type="PANTHER" id="PTHR43793">
    <property type="entry name" value="FAD SYNTHASE"/>
    <property type="match status" value="1"/>
</dbReference>
<dbReference type="InterPro" id="IPR014729">
    <property type="entry name" value="Rossmann-like_a/b/a_fold"/>
</dbReference>
<dbReference type="SUPFAM" id="SSF52374">
    <property type="entry name" value="Nucleotidylyl transferase"/>
    <property type="match status" value="1"/>
</dbReference>